<organism evidence="1 2">
    <name type="scientific">Vibrio ostreicida</name>
    <dbReference type="NCBI Taxonomy" id="526588"/>
    <lineage>
        <taxon>Bacteria</taxon>
        <taxon>Pseudomonadati</taxon>
        <taxon>Pseudomonadota</taxon>
        <taxon>Gammaproteobacteria</taxon>
        <taxon>Vibrionales</taxon>
        <taxon>Vibrionaceae</taxon>
        <taxon>Vibrio</taxon>
    </lineage>
</organism>
<proteinExistence type="predicted"/>
<evidence type="ECO:0000313" key="2">
    <source>
        <dbReference type="Proteomes" id="UP001238540"/>
    </source>
</evidence>
<accession>A0ABT8C061</accession>
<dbReference type="RefSeq" id="WP_290313509.1">
    <property type="nucleotide sequence ID" value="NZ_JAUFQC010000036.1"/>
</dbReference>
<dbReference type="EMBL" id="JAUFQC010000036">
    <property type="protein sequence ID" value="MDN3612780.1"/>
    <property type="molecule type" value="Genomic_DNA"/>
</dbReference>
<dbReference type="Proteomes" id="UP001238540">
    <property type="component" value="Unassembled WGS sequence"/>
</dbReference>
<comment type="caution">
    <text evidence="1">The sequence shown here is derived from an EMBL/GenBank/DDBJ whole genome shotgun (WGS) entry which is preliminary data.</text>
</comment>
<reference evidence="2" key="1">
    <citation type="journal article" date="2019" name="Int. J. Syst. Evol. Microbiol.">
        <title>The Global Catalogue of Microorganisms (GCM) 10K type strain sequencing project: providing services to taxonomists for standard genome sequencing and annotation.</title>
        <authorList>
            <consortium name="The Broad Institute Genomics Platform"/>
            <consortium name="The Broad Institute Genome Sequencing Center for Infectious Disease"/>
            <person name="Wu L."/>
            <person name="Ma J."/>
        </authorList>
    </citation>
    <scope>NUCLEOTIDE SEQUENCE [LARGE SCALE GENOMIC DNA]</scope>
    <source>
        <strain evidence="2">CECT 7398</strain>
    </source>
</reference>
<name>A0ABT8C061_9VIBR</name>
<evidence type="ECO:0000313" key="1">
    <source>
        <dbReference type="EMBL" id="MDN3612780.1"/>
    </source>
</evidence>
<sequence>MSEDNVLRAFNCASTDHKKIVEQENLNVVDSVISVDFDNRISARCTLNRNAVCCCESCQVVRQCLNEAYQVSSMRKPKNLYRGLGVAVFQVDSGACHRIKSSAAIKGCHSNTPNASGAFALASAESQQNKASWAIVHAHGGDG</sequence>
<gene>
    <name evidence="1" type="ORF">QWZ16_24850</name>
</gene>
<keyword evidence="2" id="KW-1185">Reference proteome</keyword>
<protein>
    <submittedName>
        <fullName evidence="1">Uncharacterized protein</fullName>
    </submittedName>
</protein>